<evidence type="ECO:0000256" key="8">
    <source>
        <dbReference type="ARBA" id="ARBA00023270"/>
    </source>
</evidence>
<keyword evidence="7 10" id="KW-0570">Pentose shunt</keyword>
<dbReference type="Gene3D" id="3.20.20.70">
    <property type="entry name" value="Aldolase class I"/>
    <property type="match status" value="1"/>
</dbReference>
<dbReference type="GeneID" id="34525836"/>
<dbReference type="PANTHER" id="PTHR10683:SF18">
    <property type="entry name" value="TRANSALDOLASE"/>
    <property type="match status" value="1"/>
</dbReference>
<dbReference type="CDD" id="cd00957">
    <property type="entry name" value="Transaldolase_TalAB"/>
    <property type="match status" value="1"/>
</dbReference>
<accession>J7RYC6</accession>
<dbReference type="GO" id="GO:0004801">
    <property type="term" value="F:transaldolase activity"/>
    <property type="evidence" value="ECO:0007669"/>
    <property type="project" value="UniProtKB-EC"/>
</dbReference>
<dbReference type="KEGG" id="kng:KNAG_0D04010"/>
<dbReference type="AlphaFoldDB" id="J7RYC6"/>
<dbReference type="InterPro" id="IPR018225">
    <property type="entry name" value="Transaldolase_AS"/>
</dbReference>
<gene>
    <name evidence="11" type="primary">KNAG0D04010</name>
    <name evidence="11" type="ordered locus">KNAG_0D04010</name>
</gene>
<dbReference type="eggNOG" id="KOG2772">
    <property type="taxonomic scope" value="Eukaryota"/>
</dbReference>
<dbReference type="OMA" id="THAEFLW"/>
<reference evidence="11 12" key="1">
    <citation type="journal article" date="2011" name="Proc. Natl. Acad. Sci. U.S.A.">
        <title>Evolutionary erosion of yeast sex chromosomes by mating-type switching accidents.</title>
        <authorList>
            <person name="Gordon J.L."/>
            <person name="Armisen D."/>
            <person name="Proux-Wera E."/>
            <person name="Oheigeartaigh S.S."/>
            <person name="Byrne K.P."/>
            <person name="Wolfe K.H."/>
        </authorList>
    </citation>
    <scope>NUCLEOTIDE SEQUENCE [LARGE SCALE GENOMIC DNA]</scope>
    <source>
        <strain evidence="12">ATCC MYA-139 / BCRC 22969 / CBS 8797 / CCRC 22969 / KCTC 17520 / NBRC 10181 / NCYC 3082</strain>
    </source>
</reference>
<dbReference type="UniPathway" id="UPA00115">
    <property type="reaction ID" value="UER00414"/>
</dbReference>
<dbReference type="EMBL" id="HE978317">
    <property type="protein sequence ID" value="CCK70147.1"/>
    <property type="molecule type" value="Genomic_DNA"/>
</dbReference>
<dbReference type="GO" id="GO:0009052">
    <property type="term" value="P:pentose-phosphate shunt, non-oxidative branch"/>
    <property type="evidence" value="ECO:0007669"/>
    <property type="project" value="TreeGrafter"/>
</dbReference>
<dbReference type="PROSITE" id="PS00958">
    <property type="entry name" value="TRANSALDOLASE_2"/>
    <property type="match status" value="1"/>
</dbReference>
<keyword evidence="8" id="KW-0704">Schiff base</keyword>
<evidence type="ECO:0000256" key="3">
    <source>
        <dbReference type="ARBA" id="ARBA00008012"/>
    </source>
</evidence>
<dbReference type="PANTHER" id="PTHR10683">
    <property type="entry name" value="TRANSALDOLASE"/>
    <property type="match status" value="1"/>
</dbReference>
<dbReference type="InterPro" id="IPR004730">
    <property type="entry name" value="Transaldolase_1"/>
</dbReference>
<protein>
    <recommendedName>
        <fullName evidence="5 10">Transaldolase</fullName>
        <ecNumber evidence="4 10">2.2.1.2</ecNumber>
    </recommendedName>
</protein>
<evidence type="ECO:0000313" key="11">
    <source>
        <dbReference type="EMBL" id="CCK70147.1"/>
    </source>
</evidence>
<comment type="function">
    <text evidence="10">Catalyzes the rate-limiting step of the non-oxidative phase in the pentose phosphate pathway. Catalyzes the reversible conversion of sedheptulose-7-phosphate and D-glyceraldehyde 3-phosphate into erythrose-4-phosphate and beta-D-fructose 6-phosphate.</text>
</comment>
<keyword evidence="6 10" id="KW-0808">Transferase</keyword>
<dbReference type="InterPro" id="IPR001585">
    <property type="entry name" value="TAL/FSA"/>
</dbReference>
<dbReference type="RefSeq" id="XP_022464393.1">
    <property type="nucleotide sequence ID" value="XM_022607837.1"/>
</dbReference>
<evidence type="ECO:0000256" key="9">
    <source>
        <dbReference type="ARBA" id="ARBA00048810"/>
    </source>
</evidence>
<name>J7RYC6_HUIN7</name>
<evidence type="ECO:0000313" key="12">
    <source>
        <dbReference type="Proteomes" id="UP000006310"/>
    </source>
</evidence>
<dbReference type="OrthoDB" id="2015515at2759"/>
<dbReference type="Proteomes" id="UP000006310">
    <property type="component" value="Chromosome 4"/>
</dbReference>
<evidence type="ECO:0000256" key="4">
    <source>
        <dbReference type="ARBA" id="ARBA00013151"/>
    </source>
</evidence>
<dbReference type="HOGENOM" id="CLU_047470_0_1_1"/>
<evidence type="ECO:0000256" key="6">
    <source>
        <dbReference type="ARBA" id="ARBA00022679"/>
    </source>
</evidence>
<evidence type="ECO:0000256" key="5">
    <source>
        <dbReference type="ARBA" id="ARBA00018292"/>
    </source>
</evidence>
<evidence type="ECO:0000256" key="1">
    <source>
        <dbReference type="ARBA" id="ARBA00003518"/>
    </source>
</evidence>
<dbReference type="PROSITE" id="PS01054">
    <property type="entry name" value="TRANSALDOLASE_1"/>
    <property type="match status" value="1"/>
</dbReference>
<dbReference type="GO" id="GO:0005737">
    <property type="term" value="C:cytoplasm"/>
    <property type="evidence" value="ECO:0007669"/>
    <property type="project" value="InterPro"/>
</dbReference>
<keyword evidence="12" id="KW-1185">Reference proteome</keyword>
<dbReference type="FunFam" id="3.20.20.70:FF:000088">
    <property type="entry name" value="Transaldolase"/>
    <property type="match status" value="1"/>
</dbReference>
<dbReference type="Pfam" id="PF00923">
    <property type="entry name" value="TAL_FSA"/>
    <property type="match status" value="1"/>
</dbReference>
<evidence type="ECO:0000256" key="7">
    <source>
        <dbReference type="ARBA" id="ARBA00023126"/>
    </source>
</evidence>
<evidence type="ECO:0000256" key="2">
    <source>
        <dbReference type="ARBA" id="ARBA00004857"/>
    </source>
</evidence>
<organism evidence="11 12">
    <name type="scientific">Huiozyma naganishii (strain ATCC MYA-139 / BCRC 22969 / CBS 8797 / KCTC 17520 / NBRC 10181 / NCYC 3082 / Yp74L-3)</name>
    <name type="common">Yeast</name>
    <name type="synonym">Kazachstania naganishii</name>
    <dbReference type="NCBI Taxonomy" id="1071383"/>
    <lineage>
        <taxon>Eukaryota</taxon>
        <taxon>Fungi</taxon>
        <taxon>Dikarya</taxon>
        <taxon>Ascomycota</taxon>
        <taxon>Saccharomycotina</taxon>
        <taxon>Saccharomycetes</taxon>
        <taxon>Saccharomycetales</taxon>
        <taxon>Saccharomycetaceae</taxon>
        <taxon>Huiozyma</taxon>
    </lineage>
</organism>
<dbReference type="EC" id="2.2.1.2" evidence="4 10"/>
<dbReference type="NCBIfam" id="TIGR00874">
    <property type="entry name" value="talAB"/>
    <property type="match status" value="1"/>
</dbReference>
<reference evidence="12" key="2">
    <citation type="submission" date="2012-08" db="EMBL/GenBank/DDBJ databases">
        <title>Genome sequence of Kazachstania naganishii.</title>
        <authorList>
            <person name="Gordon J.L."/>
            <person name="Armisen D."/>
            <person name="Proux-Wera E."/>
            <person name="OhEigeartaigh S.S."/>
            <person name="Byrne K.P."/>
            <person name="Wolfe K.H."/>
        </authorList>
    </citation>
    <scope>NUCLEOTIDE SEQUENCE [LARGE SCALE GENOMIC DNA]</scope>
    <source>
        <strain evidence="12">ATCC MYA-139 / BCRC 22969 / CBS 8797 / CCRC 22969 / KCTC 17520 / NBRC 10181 / NCYC 3082</strain>
    </source>
</reference>
<comment type="function">
    <text evidence="1">Transaldolase is important for the balance of metabolites in the pentose-phosphate pathway.</text>
</comment>
<comment type="pathway">
    <text evidence="2 10">Carbohydrate degradation; pentose phosphate pathway; D-glyceraldehyde 3-phosphate and beta-D-fructose 6-phosphate from D-ribose 5-phosphate and D-xylulose 5-phosphate (non-oxidative stage): step 2/3.</text>
</comment>
<evidence type="ECO:0000256" key="10">
    <source>
        <dbReference type="RuleBase" id="RU000501"/>
    </source>
</evidence>
<dbReference type="GO" id="GO:0034599">
    <property type="term" value="P:cellular response to oxidative stress"/>
    <property type="evidence" value="ECO:0007669"/>
    <property type="project" value="EnsemblFungi"/>
</dbReference>
<proteinExistence type="inferred from homology"/>
<dbReference type="STRING" id="1071383.J7RYC6"/>
<comment type="catalytic activity">
    <reaction evidence="9 10">
        <text>D-sedoheptulose 7-phosphate + D-glyceraldehyde 3-phosphate = D-erythrose 4-phosphate + beta-D-fructose 6-phosphate</text>
        <dbReference type="Rhea" id="RHEA:17053"/>
        <dbReference type="ChEBI" id="CHEBI:16897"/>
        <dbReference type="ChEBI" id="CHEBI:57483"/>
        <dbReference type="ChEBI" id="CHEBI:57634"/>
        <dbReference type="ChEBI" id="CHEBI:59776"/>
        <dbReference type="EC" id="2.2.1.2"/>
    </reaction>
</comment>
<sequence length="336" mass="36861">MTLGVKKQKVEGECSALDNLKAAGTRVVADSGDFKAIAKYDPQDSTTNPSLILAASKKSDYQTLIDNAVQYGKQHGTTTDEQVCCAMDKLLVEFGTSILKIVPGMVSTEVDARLSFDKEATIKKALRIIELYKEEGIDKDRVYIKIASTWEGINAAKVLEKEHGIHTNLTLLFSFAQAVACAEARVALVSPFVGRIVDFYTAKTGKQYTSEDNPGIISVKNIYNYYKKHGYKTIVMAASLRTIDEVKALAGLDNMTLPLSVLDKLMDSSESVPTVLTPEIAKREGGEKISYINNESKFRFAMCEDEMATSKLADGIRKFAADAVTLQELLEKKVTA</sequence>
<dbReference type="InterPro" id="IPR013785">
    <property type="entry name" value="Aldolase_TIM"/>
</dbReference>
<dbReference type="GO" id="GO:0005975">
    <property type="term" value="P:carbohydrate metabolic process"/>
    <property type="evidence" value="ECO:0007669"/>
    <property type="project" value="InterPro"/>
</dbReference>
<dbReference type="SUPFAM" id="SSF51569">
    <property type="entry name" value="Aldolase"/>
    <property type="match status" value="1"/>
</dbReference>
<comment type="similarity">
    <text evidence="3">Belongs to the transaldolase family. Type 1 subfamily.</text>
</comment>